<evidence type="ECO:0000313" key="2">
    <source>
        <dbReference type="EMBL" id="MFM0721782.1"/>
    </source>
</evidence>
<accession>A0ABW9ES56</accession>
<dbReference type="Proteomes" id="UP001629392">
    <property type="component" value="Unassembled WGS sequence"/>
</dbReference>
<organism evidence="2 3">
    <name type="scientific">Paraburkholderia strydomiana</name>
    <dbReference type="NCBI Taxonomy" id="1245417"/>
    <lineage>
        <taxon>Bacteria</taxon>
        <taxon>Pseudomonadati</taxon>
        <taxon>Pseudomonadota</taxon>
        <taxon>Betaproteobacteria</taxon>
        <taxon>Burkholderiales</taxon>
        <taxon>Burkholderiaceae</taxon>
        <taxon>Paraburkholderia</taxon>
    </lineage>
</organism>
<reference evidence="2 3" key="1">
    <citation type="journal article" date="2024" name="Chem. Sci.">
        <title>Discovery of megapolipeptins by genome mining of a Burkholderiales bacteria collection.</title>
        <authorList>
            <person name="Paulo B.S."/>
            <person name="Recchia M.J.J."/>
            <person name="Lee S."/>
            <person name="Fergusson C.H."/>
            <person name="Romanowski S.B."/>
            <person name="Hernandez A."/>
            <person name="Krull N."/>
            <person name="Liu D.Y."/>
            <person name="Cavanagh H."/>
            <person name="Bos A."/>
            <person name="Gray C.A."/>
            <person name="Murphy B.T."/>
            <person name="Linington R.G."/>
            <person name="Eustaquio A.S."/>
        </authorList>
    </citation>
    <scope>NUCLEOTIDE SEQUENCE [LARGE SCALE GENOMIC DNA]</scope>
    <source>
        <strain evidence="2 3">RL17-350-BIC-E</strain>
    </source>
</reference>
<name>A0ABW9ES56_9BURK</name>
<gene>
    <name evidence="2" type="ORF">PQQ73_36445</name>
</gene>
<sequence length="328" mass="37546">MRITHAYCVELDDVVTIDEARRAYLSTDPTPARYTFTCTDTGCRENKAVVSGVNYTFNAEDFPKRVEAHFRAISPEKHLATCEWRLASNADAADTPVEGESPEDVLERTAKRKLTDRITDFNPDRQAPRPDDDGEHLEGEEVRPVRPRADRPRPLDPDRVNPRTRTQDLERLVHSYREARAELSEAELRSLHINVAGVGRIRLIEYFRPLQYCDERTINRIINGGAHFDRDYGQGFRLKMIDRIKGLPVFLYVGADMMESYRYRKYVRDIVNRIPAHRNVRVYVNGVFRLAPNGKSWSLQLDHLRHLALVLGAKVEPAAAAPATEQPA</sequence>
<evidence type="ECO:0000256" key="1">
    <source>
        <dbReference type="SAM" id="MobiDB-lite"/>
    </source>
</evidence>
<feature type="compositionally biased region" description="Basic and acidic residues" evidence="1">
    <location>
        <begin position="105"/>
        <end position="168"/>
    </location>
</feature>
<dbReference type="EMBL" id="JAQQCL010000055">
    <property type="protein sequence ID" value="MFM0721782.1"/>
    <property type="molecule type" value="Genomic_DNA"/>
</dbReference>
<comment type="caution">
    <text evidence="2">The sequence shown here is derived from an EMBL/GenBank/DDBJ whole genome shotgun (WGS) entry which is preliminary data.</text>
</comment>
<feature type="region of interest" description="Disordered" evidence="1">
    <location>
        <begin position="92"/>
        <end position="168"/>
    </location>
</feature>
<keyword evidence="3" id="KW-1185">Reference proteome</keyword>
<evidence type="ECO:0000313" key="3">
    <source>
        <dbReference type="Proteomes" id="UP001629392"/>
    </source>
</evidence>
<protein>
    <recommendedName>
        <fullName evidence="4">ATPase</fullName>
    </recommendedName>
</protein>
<dbReference type="RefSeq" id="WP_408157930.1">
    <property type="nucleotide sequence ID" value="NZ_JAQQCL010000055.1"/>
</dbReference>
<proteinExistence type="predicted"/>
<evidence type="ECO:0008006" key="4">
    <source>
        <dbReference type="Google" id="ProtNLM"/>
    </source>
</evidence>